<dbReference type="EMBL" id="JPGK01000002">
    <property type="protein sequence ID" value="KGA94765.1"/>
    <property type="molecule type" value="Genomic_DNA"/>
</dbReference>
<organism evidence="1 2">
    <name type="scientific">Leptospirillum ferriphilum</name>
    <dbReference type="NCBI Taxonomy" id="178606"/>
    <lineage>
        <taxon>Bacteria</taxon>
        <taxon>Pseudomonadati</taxon>
        <taxon>Nitrospirota</taxon>
        <taxon>Nitrospiria</taxon>
        <taxon>Nitrospirales</taxon>
        <taxon>Nitrospiraceae</taxon>
        <taxon>Leptospirillum</taxon>
    </lineage>
</organism>
<accession>A0A094WE15</accession>
<dbReference type="GO" id="GO:0006355">
    <property type="term" value="P:regulation of DNA-templated transcription"/>
    <property type="evidence" value="ECO:0007669"/>
    <property type="project" value="InterPro"/>
</dbReference>
<dbReference type="PATRIC" id="fig|178606.4.peg.728"/>
<comment type="caution">
    <text evidence="1">The sequence shown here is derived from an EMBL/GenBank/DDBJ whole genome shotgun (WGS) entry which is preliminary data.</text>
</comment>
<dbReference type="Proteomes" id="UP000029452">
    <property type="component" value="Unassembled WGS sequence"/>
</dbReference>
<reference evidence="1 2" key="1">
    <citation type="submission" date="2014-06" db="EMBL/GenBank/DDBJ databases">
        <title>Draft genome sequence of iron oxidizing acidophile Leptospirillum ferriphilum DSM14647.</title>
        <authorList>
            <person name="Cardenas J.P."/>
            <person name="Lazcano M."/>
            <person name="Ossandon F.J."/>
            <person name="Corbett M."/>
            <person name="Holmes D.S."/>
            <person name="Watkin E."/>
        </authorList>
    </citation>
    <scope>NUCLEOTIDE SEQUENCE [LARGE SCALE GENOMIC DNA]</scope>
    <source>
        <strain evidence="1 2">DSM 14647</strain>
    </source>
</reference>
<dbReference type="GO" id="GO:0003677">
    <property type="term" value="F:DNA binding"/>
    <property type="evidence" value="ECO:0007669"/>
    <property type="project" value="InterPro"/>
</dbReference>
<dbReference type="InterPro" id="IPR016032">
    <property type="entry name" value="Sig_transdc_resp-reg_C-effctor"/>
</dbReference>
<name>A0A094WE15_9BACT</name>
<protein>
    <submittedName>
        <fullName evidence="1">Uncharacterized protein</fullName>
    </submittedName>
</protein>
<gene>
    <name evidence="1" type="ORF">LptCag_2195</name>
</gene>
<evidence type="ECO:0000313" key="1">
    <source>
        <dbReference type="EMBL" id="KGA94765.1"/>
    </source>
</evidence>
<sequence length="241" mass="28239">MKNERESVLDKREIVIDKSLESCLPNMRPIGQTWIFVKSWNEIEHIMRITKPVRLFLQSGFEAPPERIRKMSIPPLVIVVPKFRSLRFGLWMRYLPYLDFVIGKDDLLQDFQKWVKVDPYSINFQKSFRFPVPPEIEEILDFLQRIKKIRHILTDHQWRIFLAYGKTGEVSRVAEIMGRHPRTIRDQIARIEEKVDTKDLENIFRKPVIGLLSKLPGVFSPSSEVAVSGKRGNKRGSGMLP</sequence>
<dbReference type="AlphaFoldDB" id="A0A094WE15"/>
<proteinExistence type="predicted"/>
<evidence type="ECO:0000313" key="2">
    <source>
        <dbReference type="Proteomes" id="UP000029452"/>
    </source>
</evidence>
<dbReference type="SUPFAM" id="SSF46894">
    <property type="entry name" value="C-terminal effector domain of the bipartite response regulators"/>
    <property type="match status" value="1"/>
</dbReference>